<proteinExistence type="predicted"/>
<dbReference type="Gene3D" id="3.30.1380.10">
    <property type="match status" value="1"/>
</dbReference>
<keyword evidence="4" id="KW-1185">Reference proteome</keyword>
<dbReference type="CDD" id="cd14846">
    <property type="entry name" value="Peptidase_M15_like"/>
    <property type="match status" value="1"/>
</dbReference>
<dbReference type="PANTHER" id="PTHR34385:SF1">
    <property type="entry name" value="PEPTIDOGLYCAN L-ALANYL-D-GLUTAMATE ENDOPEPTIDASE CWLK"/>
    <property type="match status" value="1"/>
</dbReference>
<evidence type="ECO:0000313" key="3">
    <source>
        <dbReference type="EMBL" id="GAA0955637.1"/>
    </source>
</evidence>
<keyword evidence="1" id="KW-0812">Transmembrane</keyword>
<keyword evidence="1" id="KW-1133">Transmembrane helix</keyword>
<evidence type="ECO:0000259" key="2">
    <source>
        <dbReference type="Pfam" id="PF02557"/>
    </source>
</evidence>
<accession>A0ABP4BW33</accession>
<dbReference type="Pfam" id="PF02557">
    <property type="entry name" value="VanY"/>
    <property type="match status" value="1"/>
</dbReference>
<dbReference type="PANTHER" id="PTHR34385">
    <property type="entry name" value="D-ALANYL-D-ALANINE CARBOXYPEPTIDASE"/>
    <property type="match status" value="1"/>
</dbReference>
<gene>
    <name evidence="3" type="ORF">GCM10009554_63700</name>
</gene>
<evidence type="ECO:0000256" key="1">
    <source>
        <dbReference type="SAM" id="Phobius"/>
    </source>
</evidence>
<dbReference type="InterPro" id="IPR003709">
    <property type="entry name" value="VanY-like_core_dom"/>
</dbReference>
<dbReference type="InterPro" id="IPR052179">
    <property type="entry name" value="DD-CPase-like"/>
</dbReference>
<protein>
    <submittedName>
        <fullName evidence="3">M15 family metallopeptidase</fullName>
    </submittedName>
</protein>
<organism evidence="3 4">
    <name type="scientific">Kribbella koreensis</name>
    <dbReference type="NCBI Taxonomy" id="57909"/>
    <lineage>
        <taxon>Bacteria</taxon>
        <taxon>Bacillati</taxon>
        <taxon>Actinomycetota</taxon>
        <taxon>Actinomycetes</taxon>
        <taxon>Propionibacteriales</taxon>
        <taxon>Kribbellaceae</taxon>
        <taxon>Kribbella</taxon>
    </lineage>
</organism>
<dbReference type="InterPro" id="IPR009045">
    <property type="entry name" value="Zn_M74/Hedgehog-like"/>
</dbReference>
<evidence type="ECO:0000313" key="4">
    <source>
        <dbReference type="Proteomes" id="UP001500542"/>
    </source>
</evidence>
<reference evidence="4" key="1">
    <citation type="journal article" date="2019" name="Int. J. Syst. Evol. Microbiol.">
        <title>The Global Catalogue of Microorganisms (GCM) 10K type strain sequencing project: providing services to taxonomists for standard genome sequencing and annotation.</title>
        <authorList>
            <consortium name="The Broad Institute Genomics Platform"/>
            <consortium name="The Broad Institute Genome Sequencing Center for Infectious Disease"/>
            <person name="Wu L."/>
            <person name="Ma J."/>
        </authorList>
    </citation>
    <scope>NUCLEOTIDE SEQUENCE [LARGE SCALE GENOMIC DNA]</scope>
    <source>
        <strain evidence="4">JCM 10977</strain>
    </source>
</reference>
<feature type="transmembrane region" description="Helical" evidence="1">
    <location>
        <begin position="20"/>
        <end position="38"/>
    </location>
</feature>
<sequence length="205" mass="21666">MSAIKPAPTAGRRTKLTVRVAFVLANAALAVVFIQQAVAPSLLSSASSSDARHRALGEENGYVPEGVTIFDAGVPAVANLDPALLNALRKAGTAARDDGVEFVVNSGWRSAAYQEELLSEAVAEYGSKEEAARWVATPDKSPHVSGHAIDLGRDAAGWLSKHGGAFGLCQIYANEAWHYELRPDAVDHGCPVPYADPTHDPRGQL</sequence>
<keyword evidence="1" id="KW-0472">Membrane</keyword>
<feature type="domain" description="D-alanyl-D-alanine carboxypeptidase-like core" evidence="2">
    <location>
        <begin position="79"/>
        <end position="177"/>
    </location>
</feature>
<comment type="caution">
    <text evidence="3">The sequence shown here is derived from an EMBL/GenBank/DDBJ whole genome shotgun (WGS) entry which is preliminary data.</text>
</comment>
<dbReference type="SUPFAM" id="SSF55166">
    <property type="entry name" value="Hedgehog/DD-peptidase"/>
    <property type="match status" value="1"/>
</dbReference>
<dbReference type="RefSeq" id="WP_343978663.1">
    <property type="nucleotide sequence ID" value="NZ_BAAAHK010000017.1"/>
</dbReference>
<dbReference type="Proteomes" id="UP001500542">
    <property type="component" value="Unassembled WGS sequence"/>
</dbReference>
<name>A0ABP4BW33_9ACTN</name>
<dbReference type="EMBL" id="BAAAHK010000017">
    <property type="protein sequence ID" value="GAA0955637.1"/>
    <property type="molecule type" value="Genomic_DNA"/>
</dbReference>